<organism evidence="1 2">
    <name type="scientific">Danaus plexippus plexippus</name>
    <dbReference type="NCBI Taxonomy" id="278856"/>
    <lineage>
        <taxon>Eukaryota</taxon>
        <taxon>Metazoa</taxon>
        <taxon>Ecdysozoa</taxon>
        <taxon>Arthropoda</taxon>
        <taxon>Hexapoda</taxon>
        <taxon>Insecta</taxon>
        <taxon>Pterygota</taxon>
        <taxon>Neoptera</taxon>
        <taxon>Endopterygota</taxon>
        <taxon>Lepidoptera</taxon>
        <taxon>Glossata</taxon>
        <taxon>Ditrysia</taxon>
        <taxon>Papilionoidea</taxon>
        <taxon>Nymphalidae</taxon>
        <taxon>Danainae</taxon>
        <taxon>Danaini</taxon>
        <taxon>Danaina</taxon>
        <taxon>Danaus</taxon>
        <taxon>Danaus</taxon>
    </lineage>
</organism>
<accession>A0A212FPU7</accession>
<dbReference type="KEGG" id="dpl:KGM_214424A"/>
<sequence>MSRVETVR</sequence>
<protein>
    <submittedName>
        <fullName evidence="1">Uncharacterized protein</fullName>
    </submittedName>
</protein>
<proteinExistence type="predicted"/>
<name>A0A212FPU7_DANPL</name>
<keyword evidence="2" id="KW-1185">Reference proteome</keyword>
<dbReference type="EMBL" id="AGBW02000595">
    <property type="protein sequence ID" value="OWR55767.1"/>
    <property type="molecule type" value="Genomic_DNA"/>
</dbReference>
<comment type="caution">
    <text evidence="1">The sequence shown here is derived from an EMBL/GenBank/DDBJ whole genome shotgun (WGS) entry which is preliminary data.</text>
</comment>
<feature type="non-terminal residue" evidence="1">
    <location>
        <position position="8"/>
    </location>
</feature>
<dbReference type="Proteomes" id="UP000007151">
    <property type="component" value="Unassembled WGS sequence"/>
</dbReference>
<evidence type="ECO:0000313" key="1">
    <source>
        <dbReference type="EMBL" id="OWR55767.1"/>
    </source>
</evidence>
<gene>
    <name evidence="1" type="ORF">KGM_214424A</name>
</gene>
<dbReference type="InParanoid" id="A0A212FPU7"/>
<reference evidence="1 2" key="1">
    <citation type="journal article" date="2011" name="Cell">
        <title>The monarch butterfly genome yields insights into long-distance migration.</title>
        <authorList>
            <person name="Zhan S."/>
            <person name="Merlin C."/>
            <person name="Boore J.L."/>
            <person name="Reppert S.M."/>
        </authorList>
    </citation>
    <scope>NUCLEOTIDE SEQUENCE [LARGE SCALE GENOMIC DNA]</scope>
    <source>
        <strain evidence="1">F-2</strain>
    </source>
</reference>
<evidence type="ECO:0000313" key="2">
    <source>
        <dbReference type="Proteomes" id="UP000007151"/>
    </source>
</evidence>